<evidence type="ECO:0000313" key="2">
    <source>
        <dbReference type="Proteomes" id="UP000614216"/>
    </source>
</evidence>
<dbReference type="AlphaFoldDB" id="A0A937G116"/>
<dbReference type="RefSeq" id="WP_202858207.1">
    <property type="nucleotide sequence ID" value="NZ_JAEUGD010000064.1"/>
</dbReference>
<proteinExistence type="predicted"/>
<sequence>MRVIGEIPHTSCKITIFHWNGKYIVKIEQGLLEQSFKIDETEIIDPEDIKKVLSEDFMQSALKRFHDMHIDLTNSLESI</sequence>
<accession>A0A937G116</accession>
<gene>
    <name evidence="1" type="ORF">JMN32_20335</name>
</gene>
<comment type="caution">
    <text evidence="1">The sequence shown here is derived from an EMBL/GenBank/DDBJ whole genome shotgun (WGS) entry which is preliminary data.</text>
</comment>
<reference evidence="1" key="1">
    <citation type="submission" date="2021-01" db="EMBL/GenBank/DDBJ databases">
        <title>Fulvivirga kasyanovii gen. nov., sp nov., a novel member of the phylum Bacteroidetes isolated from seawater in a mussel farm.</title>
        <authorList>
            <person name="Zhao L.-H."/>
            <person name="Wang Z.-J."/>
        </authorList>
    </citation>
    <scope>NUCLEOTIDE SEQUENCE</scope>
    <source>
        <strain evidence="1">29W222</strain>
    </source>
</reference>
<name>A0A937G116_9BACT</name>
<organism evidence="1 2">
    <name type="scientific">Fulvivirga marina</name>
    <dbReference type="NCBI Taxonomy" id="2494733"/>
    <lineage>
        <taxon>Bacteria</taxon>
        <taxon>Pseudomonadati</taxon>
        <taxon>Bacteroidota</taxon>
        <taxon>Cytophagia</taxon>
        <taxon>Cytophagales</taxon>
        <taxon>Fulvivirgaceae</taxon>
        <taxon>Fulvivirga</taxon>
    </lineage>
</organism>
<evidence type="ECO:0000313" key="1">
    <source>
        <dbReference type="EMBL" id="MBL6448672.1"/>
    </source>
</evidence>
<dbReference type="Proteomes" id="UP000614216">
    <property type="component" value="Unassembled WGS sequence"/>
</dbReference>
<keyword evidence="2" id="KW-1185">Reference proteome</keyword>
<protein>
    <submittedName>
        <fullName evidence="1">Uncharacterized protein</fullName>
    </submittedName>
</protein>
<dbReference type="EMBL" id="JAEUGD010000064">
    <property type="protein sequence ID" value="MBL6448672.1"/>
    <property type="molecule type" value="Genomic_DNA"/>
</dbReference>